<proteinExistence type="predicted"/>
<evidence type="ECO:0000256" key="3">
    <source>
        <dbReference type="ARBA" id="ARBA00023315"/>
    </source>
</evidence>
<feature type="domain" description="Beta-ketoacyl-[acyl-carrier-protein] synthase III N-terminal" evidence="5">
    <location>
        <begin position="135"/>
        <end position="222"/>
    </location>
</feature>
<dbReference type="GO" id="GO:0006633">
    <property type="term" value="P:fatty acid biosynthetic process"/>
    <property type="evidence" value="ECO:0007669"/>
    <property type="project" value="InterPro"/>
</dbReference>
<keyword evidence="7" id="KW-1185">Reference proteome</keyword>
<dbReference type="PANTHER" id="PTHR34069">
    <property type="entry name" value="3-OXOACYL-[ACYL-CARRIER-PROTEIN] SYNTHASE 3"/>
    <property type="match status" value="1"/>
</dbReference>
<evidence type="ECO:0000256" key="1">
    <source>
        <dbReference type="ARBA" id="ARBA00022490"/>
    </source>
</evidence>
<organism evidence="6 7">
    <name type="scientific">Streptomyces caelestis</name>
    <dbReference type="NCBI Taxonomy" id="36816"/>
    <lineage>
        <taxon>Bacteria</taxon>
        <taxon>Bacillati</taxon>
        <taxon>Actinomycetota</taxon>
        <taxon>Actinomycetes</taxon>
        <taxon>Kitasatosporales</taxon>
        <taxon>Streptomycetaceae</taxon>
        <taxon>Streptomyces</taxon>
    </lineage>
</organism>
<dbReference type="InterPro" id="IPR013747">
    <property type="entry name" value="ACP_syn_III_C"/>
</dbReference>
<evidence type="ECO:0000256" key="2">
    <source>
        <dbReference type="ARBA" id="ARBA00022679"/>
    </source>
</evidence>
<dbReference type="InterPro" id="IPR016039">
    <property type="entry name" value="Thiolase-like"/>
</dbReference>
<dbReference type="Proteomes" id="UP000037773">
    <property type="component" value="Unassembled WGS sequence"/>
</dbReference>
<dbReference type="EMBL" id="LGCN01000216">
    <property type="protein sequence ID" value="KOT34637.1"/>
    <property type="molecule type" value="Genomic_DNA"/>
</dbReference>
<dbReference type="GO" id="GO:0004315">
    <property type="term" value="F:3-oxoacyl-[acyl-carrier-protein] synthase activity"/>
    <property type="evidence" value="ECO:0007669"/>
    <property type="project" value="InterPro"/>
</dbReference>
<feature type="domain" description="Beta-ketoacyl-[acyl-carrier-protein] synthase III C-terminal" evidence="4">
    <location>
        <begin position="280"/>
        <end position="362"/>
    </location>
</feature>
<protein>
    <submittedName>
        <fullName evidence="6">3-oxoacyl-ACP synthase</fullName>
    </submittedName>
</protein>
<dbReference type="InterPro" id="IPR013751">
    <property type="entry name" value="ACP_syn_III_N"/>
</dbReference>
<dbReference type="Pfam" id="PF08545">
    <property type="entry name" value="ACP_syn_III"/>
    <property type="match status" value="1"/>
</dbReference>
<keyword evidence="3" id="KW-0012">Acyltransferase</keyword>
<dbReference type="AlphaFoldDB" id="A0A0M8QM05"/>
<evidence type="ECO:0000259" key="4">
    <source>
        <dbReference type="Pfam" id="PF08541"/>
    </source>
</evidence>
<keyword evidence="2" id="KW-0808">Transferase</keyword>
<dbReference type="Pfam" id="PF08541">
    <property type="entry name" value="ACP_syn_III_C"/>
    <property type="match status" value="1"/>
</dbReference>
<comment type="caution">
    <text evidence="6">The sequence shown here is derived from an EMBL/GenBank/DDBJ whole genome shotgun (WGS) entry which is preliminary data.</text>
</comment>
<sequence>MEWIRPCNRHPGRTAGYGDAVPEAIRARIAAVSAHLPSRYRTLDDIRARIADTGGYAPPPGLLEDLTGVRGVHVHEDGENASDLAVAAARSALGEAGLKIGDVDLLLFASTSQDLVEPATAHLVATKLGASCPVFDVKNACNSFLNGMEVAASFIGTGRYRTVLIACGEPSTLATRWHLPGREDLLRALPGYTASDAGAAMVLTAGPAGDRDPGILSLRFVSNSAAWEACTVSGGGSMHHLSVHDDHTTLRLNGDLRQSALDVLPRILDTAGEELRAARAGDFSFIAFHQIAMPQYREVIDTFALPEDRCMPAVAEHGNCAAASLPLQLVKAREADRVESGDLVAMIGLASGFSFGLALVRW</sequence>
<evidence type="ECO:0000313" key="7">
    <source>
        <dbReference type="Proteomes" id="UP000037773"/>
    </source>
</evidence>
<gene>
    <name evidence="6" type="ORF">ADK41_26065</name>
</gene>
<evidence type="ECO:0000259" key="5">
    <source>
        <dbReference type="Pfam" id="PF08545"/>
    </source>
</evidence>
<reference evidence="6 7" key="1">
    <citation type="submission" date="2015-07" db="EMBL/GenBank/DDBJ databases">
        <authorList>
            <person name="Noorani M."/>
        </authorList>
    </citation>
    <scope>NUCLEOTIDE SEQUENCE [LARGE SCALE GENOMIC DNA]</scope>
    <source>
        <strain evidence="6 7">NRRL B-24567</strain>
    </source>
</reference>
<dbReference type="PANTHER" id="PTHR34069:SF3">
    <property type="entry name" value="ACYL-COA:ACYL-COA ALKYLTRANSFERASE"/>
    <property type="match status" value="1"/>
</dbReference>
<name>A0A0M8QM05_9ACTN</name>
<evidence type="ECO:0000313" key="6">
    <source>
        <dbReference type="EMBL" id="KOT34637.1"/>
    </source>
</evidence>
<dbReference type="SUPFAM" id="SSF53901">
    <property type="entry name" value="Thiolase-like"/>
    <property type="match status" value="1"/>
</dbReference>
<keyword evidence="1" id="KW-0963">Cytoplasm</keyword>
<accession>A0A0M8QM05</accession>
<dbReference type="GO" id="GO:0044550">
    <property type="term" value="P:secondary metabolite biosynthetic process"/>
    <property type="evidence" value="ECO:0007669"/>
    <property type="project" value="TreeGrafter"/>
</dbReference>
<dbReference type="Gene3D" id="3.40.47.10">
    <property type="match status" value="1"/>
</dbReference>
<dbReference type="PATRIC" id="fig|36816.3.peg.5636"/>